<evidence type="ECO:0000256" key="10">
    <source>
        <dbReference type="ARBA" id="ARBA00023136"/>
    </source>
</evidence>
<dbReference type="NCBIfam" id="TIGR04407">
    <property type="entry name" value="LptF_YjgP"/>
    <property type="match status" value="1"/>
</dbReference>
<reference evidence="13" key="1">
    <citation type="journal article" date="2007" name="Int. J. Syst. Evol. Microbiol.">
        <title>Luteimonas composti sp. nov., a moderately thermophilic bacterium isolated from food waste.</title>
        <authorList>
            <person name="Young C.C."/>
            <person name="Kampfer P."/>
            <person name="Chen W.M."/>
            <person name="Yen W.S."/>
            <person name="Arun A.B."/>
            <person name="Lai W.A."/>
            <person name="Shen F.T."/>
            <person name="Rekha P.D."/>
            <person name="Lin K.Y."/>
            <person name="Chou J.H."/>
        </authorList>
    </citation>
    <scope>NUCLEOTIDE SEQUENCE</scope>
    <source>
        <strain evidence="13">CC-YY355</strain>
    </source>
</reference>
<evidence type="ECO:0000256" key="11">
    <source>
        <dbReference type="ARBA" id="ARBA00026081"/>
    </source>
</evidence>
<comment type="subunit">
    <text evidence="11">Component of the lipopolysaccharide transport and assembly complex. The LptBFG transporter is composed of two ATP-binding proteins (LptB) and two transmembrane proteins (LptF and LptG).</text>
</comment>
<dbReference type="RefSeq" id="WP_280942639.1">
    <property type="nucleotide sequence ID" value="NZ_JARYGX010000019.1"/>
</dbReference>
<feature type="transmembrane region" description="Helical" evidence="12">
    <location>
        <begin position="102"/>
        <end position="122"/>
    </location>
</feature>
<evidence type="ECO:0000256" key="5">
    <source>
        <dbReference type="ARBA" id="ARBA00022448"/>
    </source>
</evidence>
<comment type="subcellular location">
    <subcellularLocation>
        <location evidence="2">Cell inner membrane</location>
        <topology evidence="2">Multi-pass membrane protein</topology>
    </subcellularLocation>
</comment>
<evidence type="ECO:0000256" key="8">
    <source>
        <dbReference type="ARBA" id="ARBA00022692"/>
    </source>
</evidence>
<dbReference type="EMBL" id="JARYGX010000019">
    <property type="protein sequence ID" value="MDH7453441.1"/>
    <property type="molecule type" value="Genomic_DNA"/>
</dbReference>
<evidence type="ECO:0000313" key="14">
    <source>
        <dbReference type="Proteomes" id="UP001160550"/>
    </source>
</evidence>
<evidence type="ECO:0000313" key="13">
    <source>
        <dbReference type="EMBL" id="MDH7453441.1"/>
    </source>
</evidence>
<keyword evidence="14" id="KW-1185">Reference proteome</keyword>
<comment type="function">
    <text evidence="1">Part of the ABC transporter complex LptBFG involved in the translocation of lipopolysaccharide (LPS) from the inner membrane to the outer membrane.</text>
</comment>
<evidence type="ECO:0000256" key="4">
    <source>
        <dbReference type="ARBA" id="ARBA00014213"/>
    </source>
</evidence>
<dbReference type="Pfam" id="PF03739">
    <property type="entry name" value="LptF_LptG"/>
    <property type="match status" value="1"/>
</dbReference>
<comment type="caution">
    <text evidence="13">The sequence shown here is derived from an EMBL/GenBank/DDBJ whole genome shotgun (WGS) entry which is preliminary data.</text>
</comment>
<evidence type="ECO:0000256" key="2">
    <source>
        <dbReference type="ARBA" id="ARBA00004429"/>
    </source>
</evidence>
<feature type="transmembrane region" description="Helical" evidence="12">
    <location>
        <begin position="57"/>
        <end position="81"/>
    </location>
</feature>
<keyword evidence="6" id="KW-1003">Cell membrane</keyword>
<sequence>MPKLDSYLFREFAQTTFAALVVLMVVSLGGVFADVLKDIVGGKVPAGIMLTQLGLQLLNYLPLILPLGLMLGLLMGVGRLYRDSEAPVLASVGVGPRRLLRPLLMLVVPFVLVVGACSLWLGPWARAYSQRMIEAGQRTLLVSGLEAGRFVELPGGNGVVYANSMSSDGTYLGRVFIYSQDEGRMDITSARTGTLALDGNTRYLKLDEGFRVEGPMDGGKDFRLMRYASNEVRLPDADSSDPGSDPELMSTPALLADGGREAQAQLHFRLAPPLLALAFALLAVPLARSPPRQARWGRIMLGLLAYVFGVNLMLLGTNALASGKLPVALGLWWLVLPLLALALWMYFGDGRVKRTRLSRLGGGSR</sequence>
<dbReference type="PANTHER" id="PTHR33529:SF7">
    <property type="entry name" value="LIPOPOLYSACCHARIDE EXPORT SYSTEM PERMEASE PROTEIN LPTF"/>
    <property type="match status" value="1"/>
</dbReference>
<comment type="similarity">
    <text evidence="3">Belongs to the LptF/LptG family.</text>
</comment>
<dbReference type="Proteomes" id="UP001160550">
    <property type="component" value="Unassembled WGS sequence"/>
</dbReference>
<accession>A0ABT6MS39</accession>
<evidence type="ECO:0000256" key="1">
    <source>
        <dbReference type="ARBA" id="ARBA00002265"/>
    </source>
</evidence>
<keyword evidence="9 12" id="KW-1133">Transmembrane helix</keyword>
<gene>
    <name evidence="13" type="primary">lptF</name>
    <name evidence="13" type="ORF">QF205_10225</name>
</gene>
<name>A0ABT6MS39_9GAMM</name>
<feature type="transmembrane region" description="Helical" evidence="12">
    <location>
        <begin position="327"/>
        <end position="347"/>
    </location>
</feature>
<dbReference type="InterPro" id="IPR030922">
    <property type="entry name" value="LptF"/>
</dbReference>
<evidence type="ECO:0000256" key="12">
    <source>
        <dbReference type="SAM" id="Phobius"/>
    </source>
</evidence>
<organism evidence="13 14">
    <name type="scientific">Luteimonas composti</name>
    <dbReference type="NCBI Taxonomy" id="398257"/>
    <lineage>
        <taxon>Bacteria</taxon>
        <taxon>Pseudomonadati</taxon>
        <taxon>Pseudomonadota</taxon>
        <taxon>Gammaproteobacteria</taxon>
        <taxon>Lysobacterales</taxon>
        <taxon>Lysobacteraceae</taxon>
        <taxon>Luteimonas</taxon>
    </lineage>
</organism>
<protein>
    <recommendedName>
        <fullName evidence="4">Lipopolysaccharide export system permease protein LptF</fullName>
    </recommendedName>
</protein>
<evidence type="ECO:0000256" key="6">
    <source>
        <dbReference type="ARBA" id="ARBA00022475"/>
    </source>
</evidence>
<evidence type="ECO:0000256" key="7">
    <source>
        <dbReference type="ARBA" id="ARBA00022519"/>
    </source>
</evidence>
<evidence type="ECO:0000256" key="3">
    <source>
        <dbReference type="ARBA" id="ARBA00007725"/>
    </source>
</evidence>
<reference evidence="13" key="2">
    <citation type="submission" date="2023-04" db="EMBL/GenBank/DDBJ databases">
        <authorList>
            <person name="Sun J.-Q."/>
        </authorList>
    </citation>
    <scope>NUCLEOTIDE SEQUENCE</scope>
    <source>
        <strain evidence="13">CC-YY355</strain>
    </source>
</reference>
<dbReference type="InterPro" id="IPR005495">
    <property type="entry name" value="LptG/LptF_permease"/>
</dbReference>
<keyword evidence="7" id="KW-0997">Cell inner membrane</keyword>
<evidence type="ECO:0000256" key="9">
    <source>
        <dbReference type="ARBA" id="ARBA00022989"/>
    </source>
</evidence>
<keyword evidence="8 12" id="KW-0812">Transmembrane</keyword>
<proteinExistence type="inferred from homology"/>
<feature type="transmembrane region" description="Helical" evidence="12">
    <location>
        <begin position="299"/>
        <end position="321"/>
    </location>
</feature>
<keyword evidence="5" id="KW-0813">Transport</keyword>
<dbReference type="PANTHER" id="PTHR33529">
    <property type="entry name" value="SLR0882 PROTEIN-RELATED"/>
    <property type="match status" value="1"/>
</dbReference>
<keyword evidence="10 12" id="KW-0472">Membrane</keyword>